<organism evidence="12 13">
    <name type="scientific">candidate division WOR-3 bacterium JGI_Cruoil_03_44_89</name>
    <dbReference type="NCBI Taxonomy" id="1973748"/>
    <lineage>
        <taxon>Bacteria</taxon>
        <taxon>Bacteria division WOR-3</taxon>
    </lineage>
</organism>
<dbReference type="InterPro" id="IPR007081">
    <property type="entry name" value="RNA_pol_Rpb1_5"/>
</dbReference>
<dbReference type="InterPro" id="IPR007066">
    <property type="entry name" value="RNA_pol_Rpb1_3"/>
</dbReference>
<dbReference type="NCBIfam" id="TIGR02386">
    <property type="entry name" value="rpoC_TIGR"/>
    <property type="match status" value="1"/>
</dbReference>
<evidence type="ECO:0000256" key="9">
    <source>
        <dbReference type="SAM" id="MobiDB-lite"/>
    </source>
</evidence>
<feature type="binding site" evidence="7">
    <location>
        <position position="861"/>
    </location>
    <ligand>
        <name>Zn(2+)</name>
        <dbReference type="ChEBI" id="CHEBI:29105"/>
        <label>2</label>
    </ligand>
</feature>
<dbReference type="Pfam" id="PF04983">
    <property type="entry name" value="RNA_pol_Rpb1_3"/>
    <property type="match status" value="1"/>
</dbReference>
<dbReference type="Gene3D" id="2.40.40.20">
    <property type="match status" value="1"/>
</dbReference>
<evidence type="ECO:0000256" key="3">
    <source>
        <dbReference type="ARBA" id="ARBA00022695"/>
    </source>
</evidence>
<evidence type="ECO:0000256" key="6">
    <source>
        <dbReference type="ARBA" id="ARBA00048552"/>
    </source>
</evidence>
<dbReference type="InterPro" id="IPR012754">
    <property type="entry name" value="DNA-dir_RpoC_beta_prime_bact"/>
</dbReference>
<dbReference type="Gene3D" id="1.10.274.100">
    <property type="entry name" value="RNA polymerase Rpb1, domain 3"/>
    <property type="match status" value="2"/>
</dbReference>
<evidence type="ECO:0000256" key="2">
    <source>
        <dbReference type="ARBA" id="ARBA00022679"/>
    </source>
</evidence>
<dbReference type="Gene3D" id="1.10.40.90">
    <property type="match status" value="1"/>
</dbReference>
<keyword evidence="4 7" id="KW-0479">Metal-binding</keyword>
<feature type="region of interest" description="Disordered" evidence="9">
    <location>
        <begin position="1339"/>
        <end position="1361"/>
    </location>
</feature>
<dbReference type="EC" id="2.7.7.6" evidence="7"/>
<sequence length="1361" mass="152142">MVDDKGKGIAFDAVKIKLASPETVLSWSYGEVTKPETINYRTQKPEKDGLFCERIFGPVKDYECNCGKYKGIKNKEIVCERCGVEVTLSKVRRERMGHIALATPVVHIWYYKVPPSRIGLLLDKSLLKLERVIYYESYAVISPGNTSYKVGDIVTTSEYDEIMEKEPEGFSALMGGEAILELLKSVNIEDLSLSLRSLMKIESSPDKRRSILRRLQVVEALRSSGISAEWMVITILPVIPPDLRPLVPLEGGRYASSDLNDLYRRVITRNNRLKNMIAAKAPEIILRNEKRMLQEAVDALLDNSRRKRPVLGRGQRPLKSLSDSLKGKQGRFRQNLLGKRVDYSGRSVIVVGPELKIHQCGIPRVMALELFKPFIIRQLAERGYAQSIKSARKLLERGAKEVWDILKEVVKDHPVLLNRAPTLHRLSIQAFMPVLVDGKAIRLHPLVCMPFNADFDGDQMAVHVPLSLEAQAESLGLMNSANNILSPANGEPISMPLQDIIIGIYYLTKERVGACGEGKPFASLAEIEHALESGKCDLHARIRYRLPDKTITTTPGRILFARLLPEGIDFVNKVVDRKVLSGLIKETITKLGNYEAVRFLDRIKDAGFEYATISGTTIGIDDMVIPANKEKLINKASDEVKQVNKAREAGVITEAERYNRVVDIWSRTVSEIEKSSIEVLSKDKDGFNPLYTMMQSGARGNIDQVRQITGLRGLMTKPQRHKEAGETIETPIKSNLKEGLSVLEYFISTHGARKGLTDTALKTSQAGYLTRKLVDVAQDIIITVEDCGAVSGRSVAAIKEGEDVIQPLQERIKGRFALEDVVNPITSKVIVFAGEEITDKKAIEIEECGIESVIIRSVLTCEARRGLCQKCYGRNLATGRLVEIGEAVGVMAAQSIGEPGTQLTLRTFHIGGTATRVTRESFMKAPFDGHIEYKNLRTVERQKEEFVTLGRDGKLILKGKNEEISYGVPYGALVSVRDKDLVMKEETLFDWDPYSFVILAEKKGKIKFENMIENLTYRLEYDERIGSKQPVIMVHKRIHPEVKIVADGQPIWSYILPTGAYIFVEDGEDVNEGRLLAKLPREISRTRDITVGLPRVIQLFEARRPKNIAVVSEIDGICQFGSIEKGNRLIKVIGAHETRTYRIPVSKHMIAYDGQKIKAADKLCEGEIDPHDILRVKGVMTTEEYLVNQIQEVYRLQGVKIDDKHISIIARQMLSKGKVADAGDTTFIEGEIVEKWKAFEENEKAKNLGLKPAIINPVLLGITRAILTTDSFISAASFQETTRVLTNASLSAKSDRLRGIKENVIVGNLIPVGTGLSSYRNIRIKRSAKLLPMREEGIDDETVKTATETAEHNENETLDNE</sequence>
<proteinExistence type="inferred from homology"/>
<dbReference type="GO" id="GO:0006351">
    <property type="term" value="P:DNA-templated transcription"/>
    <property type="evidence" value="ECO:0007669"/>
    <property type="project" value="UniProtKB-UniRule"/>
</dbReference>
<feature type="binding site" evidence="7">
    <location>
        <position position="871"/>
    </location>
    <ligand>
        <name>Zn(2+)</name>
        <dbReference type="ChEBI" id="CHEBI:29105"/>
        <label>2</label>
    </ligand>
</feature>
<dbReference type="InterPro" id="IPR007083">
    <property type="entry name" value="RNA_pol_Rpb1_4"/>
</dbReference>
<feature type="binding site" evidence="7">
    <location>
        <position position="66"/>
    </location>
    <ligand>
        <name>Zn(2+)</name>
        <dbReference type="ChEBI" id="CHEBI:29105"/>
        <label>1</label>
    </ligand>
</feature>
<comment type="similarity">
    <text evidence="7 8">Belongs to the RNA polymerase beta' chain family.</text>
</comment>
<evidence type="ECO:0000256" key="8">
    <source>
        <dbReference type="RuleBase" id="RU004279"/>
    </source>
</evidence>
<evidence type="ECO:0000313" key="13">
    <source>
        <dbReference type="Proteomes" id="UP000215215"/>
    </source>
</evidence>
<dbReference type="GO" id="GO:0008270">
    <property type="term" value="F:zinc ion binding"/>
    <property type="evidence" value="ECO:0007669"/>
    <property type="project" value="UniProtKB-UniRule"/>
</dbReference>
<dbReference type="Pfam" id="PF04997">
    <property type="entry name" value="RNA_pol_Rpb1_1"/>
    <property type="match status" value="1"/>
</dbReference>
<keyword evidence="3 7" id="KW-0548">Nucleotidyltransferase</keyword>
<dbReference type="EMBL" id="NOZQ01000182">
    <property type="protein sequence ID" value="OYD14453.1"/>
    <property type="molecule type" value="Genomic_DNA"/>
</dbReference>
<dbReference type="InterPro" id="IPR038120">
    <property type="entry name" value="Rpb1_funnel_sf"/>
</dbReference>
<dbReference type="Pfam" id="PF00623">
    <property type="entry name" value="RNA_pol_Rpb1_2"/>
    <property type="match status" value="2"/>
</dbReference>
<dbReference type="GO" id="GO:0000287">
    <property type="term" value="F:magnesium ion binding"/>
    <property type="evidence" value="ECO:0007669"/>
    <property type="project" value="UniProtKB-UniRule"/>
</dbReference>
<feature type="binding site" evidence="7">
    <location>
        <position position="456"/>
    </location>
    <ligand>
        <name>Mg(2+)</name>
        <dbReference type="ChEBI" id="CHEBI:18420"/>
    </ligand>
</feature>
<feature type="binding site" evidence="7">
    <location>
        <position position="787"/>
    </location>
    <ligand>
        <name>Zn(2+)</name>
        <dbReference type="ChEBI" id="CHEBI:29105"/>
        <label>2</label>
    </ligand>
</feature>
<evidence type="ECO:0000313" key="11">
    <source>
        <dbReference type="EMBL" id="OYD14135.1"/>
    </source>
</evidence>
<feature type="binding site" evidence="7">
    <location>
        <position position="458"/>
    </location>
    <ligand>
        <name>Mg(2+)</name>
        <dbReference type="ChEBI" id="CHEBI:18420"/>
    </ligand>
</feature>
<feature type="binding site" evidence="7">
    <location>
        <position position="868"/>
    </location>
    <ligand>
        <name>Zn(2+)</name>
        <dbReference type="ChEBI" id="CHEBI:29105"/>
        <label>2</label>
    </ligand>
</feature>
<evidence type="ECO:0000256" key="1">
    <source>
        <dbReference type="ARBA" id="ARBA00022478"/>
    </source>
</evidence>
<comment type="catalytic activity">
    <reaction evidence="6 7 8">
        <text>RNA(n) + a ribonucleoside 5'-triphosphate = RNA(n+1) + diphosphate</text>
        <dbReference type="Rhea" id="RHEA:21248"/>
        <dbReference type="Rhea" id="RHEA-COMP:14527"/>
        <dbReference type="Rhea" id="RHEA-COMP:17342"/>
        <dbReference type="ChEBI" id="CHEBI:33019"/>
        <dbReference type="ChEBI" id="CHEBI:61557"/>
        <dbReference type="ChEBI" id="CHEBI:140395"/>
        <dbReference type="EC" id="2.7.7.6"/>
    </reaction>
</comment>
<dbReference type="GO" id="GO:0003899">
    <property type="term" value="F:DNA-directed RNA polymerase activity"/>
    <property type="evidence" value="ECO:0007669"/>
    <property type="project" value="UniProtKB-UniRule"/>
</dbReference>
<comment type="cofactor">
    <cofactor evidence="7">
        <name>Mg(2+)</name>
        <dbReference type="ChEBI" id="CHEBI:18420"/>
    </cofactor>
    <text evidence="7">Binds 1 Mg(2+) ion per subunit.</text>
</comment>
<keyword evidence="2 7" id="KW-0808">Transferase</keyword>
<keyword evidence="7" id="KW-0862">Zinc</keyword>
<comment type="caution">
    <text evidence="12">The sequence shown here is derived from an EMBL/GenBank/DDBJ whole genome shotgun (WGS) entry which is preliminary data.</text>
</comment>
<keyword evidence="1 7" id="KW-0240">DNA-directed RNA polymerase</keyword>
<feature type="binding site" evidence="7">
    <location>
        <position position="82"/>
    </location>
    <ligand>
        <name>Zn(2+)</name>
        <dbReference type="ChEBI" id="CHEBI:29105"/>
        <label>1</label>
    </ligand>
</feature>
<gene>
    <name evidence="7 12" type="primary">rpoC</name>
    <name evidence="12" type="ORF">CH333_07915</name>
    <name evidence="11" type="ORF">CH333_08930</name>
</gene>
<dbReference type="Gene3D" id="1.10.1790.20">
    <property type="match status" value="1"/>
</dbReference>
<comment type="cofactor">
    <cofactor evidence="7">
        <name>Zn(2+)</name>
        <dbReference type="ChEBI" id="CHEBI:29105"/>
    </cofactor>
    <text evidence="7">Binds 2 Zn(2+) ions per subunit.</text>
</comment>
<dbReference type="InterPro" id="IPR000722">
    <property type="entry name" value="RNA_pol_asu"/>
</dbReference>
<evidence type="ECO:0000259" key="10">
    <source>
        <dbReference type="SMART" id="SM00663"/>
    </source>
</evidence>
<dbReference type="SUPFAM" id="SSF64484">
    <property type="entry name" value="beta and beta-prime subunits of DNA dependent RNA-polymerase"/>
    <property type="match status" value="1"/>
</dbReference>
<dbReference type="Pfam" id="PF05000">
    <property type="entry name" value="RNA_pol_Rpb1_4"/>
    <property type="match status" value="1"/>
</dbReference>
<feature type="binding site" evidence="7">
    <location>
        <position position="64"/>
    </location>
    <ligand>
        <name>Zn(2+)</name>
        <dbReference type="ChEBI" id="CHEBI:29105"/>
        <label>1</label>
    </ligand>
</feature>
<keyword evidence="5 7" id="KW-0804">Transcription</keyword>
<dbReference type="Gene3D" id="1.10.132.30">
    <property type="match status" value="1"/>
</dbReference>
<evidence type="ECO:0000256" key="4">
    <source>
        <dbReference type="ARBA" id="ARBA00022723"/>
    </source>
</evidence>
<evidence type="ECO:0000256" key="5">
    <source>
        <dbReference type="ARBA" id="ARBA00023163"/>
    </source>
</evidence>
<comment type="subunit">
    <text evidence="7">The RNAP catalytic core consists of 2 alpha, 1 beta, 1 beta' and 1 omega subunit. When a sigma factor is associated with the core the holoenzyme is formed, which can initiate transcription.</text>
</comment>
<comment type="function">
    <text evidence="7 8">DNA-dependent RNA polymerase catalyzes the transcription of DNA into RNA using the four ribonucleoside triphosphates as substrates.</text>
</comment>
<dbReference type="Proteomes" id="UP000215215">
    <property type="component" value="Unassembled WGS sequence"/>
</dbReference>
<feature type="binding site" evidence="7">
    <location>
        <position position="454"/>
    </location>
    <ligand>
        <name>Mg(2+)</name>
        <dbReference type="ChEBI" id="CHEBI:18420"/>
    </ligand>
</feature>
<dbReference type="HAMAP" id="MF_01322">
    <property type="entry name" value="RNApol_bact_RpoC"/>
    <property type="match status" value="1"/>
</dbReference>
<feature type="binding site" evidence="7">
    <location>
        <position position="79"/>
    </location>
    <ligand>
        <name>Zn(2+)</name>
        <dbReference type="ChEBI" id="CHEBI:29105"/>
        <label>1</label>
    </ligand>
</feature>
<reference evidence="12 13" key="1">
    <citation type="submission" date="2017-07" db="EMBL/GenBank/DDBJ databases">
        <title>Recovery of genomes from metagenomes via a dereplication, aggregation, and scoring strategy.</title>
        <authorList>
            <person name="Sieber C.M."/>
            <person name="Probst A.J."/>
            <person name="Sharrar A."/>
            <person name="Thomas B.C."/>
            <person name="Hess M."/>
            <person name="Tringe S.G."/>
            <person name="Banfield J.F."/>
        </authorList>
    </citation>
    <scope>NUCLEOTIDE SEQUENCE [LARGE SCALE GENOMIC DNA]</scope>
    <source>
        <strain evidence="12">JGI_Cruoil_03_44_89</strain>
    </source>
</reference>
<dbReference type="GO" id="GO:0000428">
    <property type="term" value="C:DNA-directed RNA polymerase complex"/>
    <property type="evidence" value="ECO:0007669"/>
    <property type="project" value="UniProtKB-KW"/>
</dbReference>
<evidence type="ECO:0000313" key="12">
    <source>
        <dbReference type="EMBL" id="OYD14453.1"/>
    </source>
</evidence>
<dbReference type="SMART" id="SM00663">
    <property type="entry name" value="RPOLA_N"/>
    <property type="match status" value="1"/>
</dbReference>
<feature type="domain" description="RNA polymerase N-terminal" evidence="10">
    <location>
        <begin position="229"/>
        <end position="508"/>
    </location>
</feature>
<dbReference type="CDD" id="cd02655">
    <property type="entry name" value="RNAP_beta'_C"/>
    <property type="match status" value="1"/>
</dbReference>
<dbReference type="PANTHER" id="PTHR19376">
    <property type="entry name" value="DNA-DIRECTED RNA POLYMERASE"/>
    <property type="match status" value="1"/>
</dbReference>
<dbReference type="InterPro" id="IPR007080">
    <property type="entry name" value="RNA_pol_Rpb1_1"/>
</dbReference>
<dbReference type="Pfam" id="PF04998">
    <property type="entry name" value="RNA_pol_Rpb1_5"/>
    <property type="match status" value="1"/>
</dbReference>
<evidence type="ECO:0000256" key="7">
    <source>
        <dbReference type="HAMAP-Rule" id="MF_01322"/>
    </source>
</evidence>
<name>A0A235BPN5_UNCW3</name>
<dbReference type="CDD" id="cd01609">
    <property type="entry name" value="RNAP_beta'_N"/>
    <property type="match status" value="1"/>
</dbReference>
<dbReference type="GO" id="GO:0003677">
    <property type="term" value="F:DNA binding"/>
    <property type="evidence" value="ECO:0007669"/>
    <property type="project" value="UniProtKB-UniRule"/>
</dbReference>
<dbReference type="InterPro" id="IPR006592">
    <property type="entry name" value="RNA_pol_N"/>
</dbReference>
<dbReference type="Gene3D" id="2.40.50.100">
    <property type="match status" value="3"/>
</dbReference>
<protein>
    <recommendedName>
        <fullName evidence="7">DNA-directed RNA polymerase subunit beta'</fullName>
        <shortName evidence="7">RNAP subunit beta'</shortName>
        <ecNumber evidence="7">2.7.7.6</ecNumber>
    </recommendedName>
    <alternativeName>
        <fullName evidence="7">RNA polymerase subunit beta'</fullName>
    </alternativeName>
    <alternativeName>
        <fullName evidence="7">Transcriptase subunit beta'</fullName>
    </alternativeName>
</protein>
<dbReference type="PANTHER" id="PTHR19376:SF54">
    <property type="entry name" value="DNA-DIRECTED RNA POLYMERASE SUBUNIT BETA"/>
    <property type="match status" value="1"/>
</dbReference>
<accession>A0A235BPN5</accession>
<keyword evidence="7" id="KW-0460">Magnesium</keyword>
<dbReference type="InterPro" id="IPR042102">
    <property type="entry name" value="RNA_pol_Rpb1_3_sf"/>
</dbReference>
<dbReference type="Gene3D" id="1.10.150.390">
    <property type="match status" value="1"/>
</dbReference>
<dbReference type="EMBL" id="NOZQ01000203">
    <property type="protein sequence ID" value="OYD14135.1"/>
    <property type="molecule type" value="Genomic_DNA"/>
</dbReference>
<dbReference type="Gene3D" id="4.10.860.120">
    <property type="entry name" value="RNA polymerase II, clamp domain"/>
    <property type="match status" value="1"/>
</dbReference>
<dbReference type="InterPro" id="IPR044893">
    <property type="entry name" value="RNA_pol_Rpb1_clamp_domain"/>
</dbReference>
<dbReference type="InterPro" id="IPR045867">
    <property type="entry name" value="DNA-dir_RpoC_beta_prime"/>
</dbReference>